<name>A0A7T3RBU0_9SPIR</name>
<sequence length="511" mass="55987">MKKYVNLIVAALMTATVCSCASTKKSAAPDKEKNASQKPKESEVSVVLDSNGNVVRPASEAPSVSGELPARVSKKGSKTEVDEYTGWSYIPEKNFSIERDGVKISLFGSTGSFGIYAIPEKGSPVPLLSSYDYFNSTYFSVRIDSKEYRLNRENGVKSEARRTPYGAQMAYTIDNKAQIVLDFSFLPSVPESTRVDMVRVTVYTINLSRKNMPFELKSVFDTSLGENTVAHFSTAARSRINSETELQNMAEHLWVRSSNSSAAIQFLLSGKGITPVKTVALGNNQTFESPSWYPSVTEDKSFSSVISYNNSCVCICWEKFYLDPLRTQAVTFYISVAADGNEPAGKNFLKSLEQGKDVLSRKSPSVKEPSVPSVTPEPIPVKKEEIAPTYAETLFGREEATSASSEQQLPSQTPGSKVPAAEEKVPKTPAATEEPRPSEESADSQQSAPVLSVEDQKDAVPETPGSSIDPEYIQNLIDRIQMLEESGSDVDSEEIKRLNEELDSIMLRLGS</sequence>
<proteinExistence type="predicted"/>
<protein>
    <recommendedName>
        <fullName evidence="5">Lipoprotein</fullName>
    </recommendedName>
</protein>
<feature type="region of interest" description="Disordered" evidence="1">
    <location>
        <begin position="398"/>
        <end position="471"/>
    </location>
</feature>
<dbReference type="Proteomes" id="UP000595224">
    <property type="component" value="Chromosome"/>
</dbReference>
<evidence type="ECO:0000256" key="1">
    <source>
        <dbReference type="SAM" id="MobiDB-lite"/>
    </source>
</evidence>
<feature type="region of interest" description="Disordered" evidence="1">
    <location>
        <begin position="24"/>
        <end position="71"/>
    </location>
</feature>
<dbReference type="AlphaFoldDB" id="A0A7T3RBU0"/>
<accession>A0A7T3RBU0</accession>
<keyword evidence="4" id="KW-1185">Reference proteome</keyword>
<dbReference type="KEGG" id="tper:IWA51_08000"/>
<feature type="compositionally biased region" description="Polar residues" evidence="1">
    <location>
        <begin position="401"/>
        <end position="415"/>
    </location>
</feature>
<feature type="chain" id="PRO_5032392521" description="Lipoprotein" evidence="2">
    <location>
        <begin position="22"/>
        <end position="511"/>
    </location>
</feature>
<organism evidence="3 4">
    <name type="scientific">Treponema peruense</name>
    <dbReference type="NCBI Taxonomy" id="2787628"/>
    <lineage>
        <taxon>Bacteria</taxon>
        <taxon>Pseudomonadati</taxon>
        <taxon>Spirochaetota</taxon>
        <taxon>Spirochaetia</taxon>
        <taxon>Spirochaetales</taxon>
        <taxon>Treponemataceae</taxon>
        <taxon>Treponema</taxon>
    </lineage>
</organism>
<dbReference type="RefSeq" id="WP_198442045.1">
    <property type="nucleotide sequence ID" value="NZ_CBCSHE010000001.1"/>
</dbReference>
<evidence type="ECO:0000313" key="4">
    <source>
        <dbReference type="Proteomes" id="UP000595224"/>
    </source>
</evidence>
<feature type="region of interest" description="Disordered" evidence="1">
    <location>
        <begin position="359"/>
        <end position="385"/>
    </location>
</feature>
<feature type="compositionally biased region" description="Basic and acidic residues" evidence="1">
    <location>
        <begin position="27"/>
        <end position="43"/>
    </location>
</feature>
<gene>
    <name evidence="3" type="ORF">IWA51_08000</name>
</gene>
<reference evidence="3 4" key="1">
    <citation type="submission" date="2020-11" db="EMBL/GenBank/DDBJ databases">
        <title>Treponema Peruensis nv. sp., first commensal Treponema isolated from human feces.</title>
        <authorList>
            <person name="Belkhou C."/>
            <person name="Raes J."/>
        </authorList>
    </citation>
    <scope>NUCLEOTIDE SEQUENCE [LARGE SCALE GENOMIC DNA]</scope>
    <source>
        <strain evidence="3 4">RCC2812</strain>
    </source>
</reference>
<evidence type="ECO:0000313" key="3">
    <source>
        <dbReference type="EMBL" id="QQA00218.1"/>
    </source>
</evidence>
<evidence type="ECO:0000256" key="2">
    <source>
        <dbReference type="SAM" id="SignalP"/>
    </source>
</evidence>
<feature type="signal peptide" evidence="2">
    <location>
        <begin position="1"/>
        <end position="21"/>
    </location>
</feature>
<dbReference type="EMBL" id="CP064936">
    <property type="protein sequence ID" value="QQA00218.1"/>
    <property type="molecule type" value="Genomic_DNA"/>
</dbReference>
<feature type="compositionally biased region" description="Low complexity" evidence="1">
    <location>
        <begin position="362"/>
        <end position="376"/>
    </location>
</feature>
<dbReference type="PROSITE" id="PS51257">
    <property type="entry name" value="PROKAR_LIPOPROTEIN"/>
    <property type="match status" value="1"/>
</dbReference>
<keyword evidence="2" id="KW-0732">Signal</keyword>
<evidence type="ECO:0008006" key="5">
    <source>
        <dbReference type="Google" id="ProtNLM"/>
    </source>
</evidence>